<evidence type="ECO:0000313" key="3">
    <source>
        <dbReference type="EMBL" id="QLF69781.1"/>
    </source>
</evidence>
<dbReference type="Proteomes" id="UP000308530">
    <property type="component" value="Chromosome"/>
</dbReference>
<dbReference type="InterPro" id="IPR051162">
    <property type="entry name" value="T4SS_component"/>
</dbReference>
<evidence type="ECO:0000259" key="2">
    <source>
        <dbReference type="Pfam" id="PF05872"/>
    </source>
</evidence>
<organism evidence="3 4">
    <name type="scientific">Peteryoungia desertarenae</name>
    <dbReference type="NCBI Taxonomy" id="1813451"/>
    <lineage>
        <taxon>Bacteria</taxon>
        <taxon>Pseudomonadati</taxon>
        <taxon>Pseudomonadota</taxon>
        <taxon>Alphaproteobacteria</taxon>
        <taxon>Hyphomicrobiales</taxon>
        <taxon>Rhizobiaceae</taxon>
        <taxon>Peteryoungia</taxon>
    </lineage>
</organism>
<dbReference type="SUPFAM" id="SSF52540">
    <property type="entry name" value="P-loop containing nucleoside triphosphate hydrolases"/>
    <property type="match status" value="1"/>
</dbReference>
<dbReference type="EMBL" id="CP058350">
    <property type="protein sequence ID" value="QLF69781.1"/>
    <property type="molecule type" value="Genomic_DNA"/>
</dbReference>
<proteinExistence type="predicted"/>
<keyword evidence="4" id="KW-1185">Reference proteome</keyword>
<dbReference type="PANTHER" id="PTHR30121:SF6">
    <property type="entry name" value="SLR6007 PROTEIN"/>
    <property type="match status" value="1"/>
</dbReference>
<dbReference type="InterPro" id="IPR033186">
    <property type="entry name" value="HerA_C"/>
</dbReference>
<reference evidence="3 4" key="1">
    <citation type="submission" date="2020-06" db="EMBL/GenBank/DDBJ databases">
        <title>Genome sequence of Rhizobium sp strain ADMK78.</title>
        <authorList>
            <person name="Rahi P."/>
        </authorList>
    </citation>
    <scope>NUCLEOTIDE SEQUENCE [LARGE SCALE GENOMIC DNA]</scope>
    <source>
        <strain evidence="3 4">ADMK78</strain>
    </source>
</reference>
<protein>
    <submittedName>
        <fullName evidence="3">DUF853 domain-containing protein</fullName>
    </submittedName>
</protein>
<feature type="domain" description="Helicase HerA-like C-terminal" evidence="2">
    <location>
        <begin position="14"/>
        <end position="519"/>
    </location>
</feature>
<accession>A0ABX6QNA6</accession>
<dbReference type="Pfam" id="PF05872">
    <property type="entry name" value="HerA_C"/>
    <property type="match status" value="1"/>
</dbReference>
<dbReference type="PANTHER" id="PTHR30121">
    <property type="entry name" value="UNCHARACTERIZED PROTEIN YJGR-RELATED"/>
    <property type="match status" value="1"/>
</dbReference>
<dbReference type="InterPro" id="IPR027417">
    <property type="entry name" value="P-loop_NTPase"/>
</dbReference>
<feature type="region of interest" description="Disordered" evidence="1">
    <location>
        <begin position="445"/>
        <end position="485"/>
    </location>
</feature>
<gene>
    <name evidence="3" type="ORF">FE840_009620</name>
</gene>
<dbReference type="Gene3D" id="3.40.50.300">
    <property type="entry name" value="P-loop containing nucleotide triphosphate hydrolases"/>
    <property type="match status" value="2"/>
</dbReference>
<evidence type="ECO:0000256" key="1">
    <source>
        <dbReference type="SAM" id="MobiDB-lite"/>
    </source>
</evidence>
<dbReference type="RefSeq" id="WP_138288300.1">
    <property type="nucleotide sequence ID" value="NZ_CP058350.1"/>
</dbReference>
<evidence type="ECO:0000313" key="4">
    <source>
        <dbReference type="Proteomes" id="UP000308530"/>
    </source>
</evidence>
<sequence length="521" mass="56672">MLEADKLYIGTSRNADDSLNKGEYLALKYGNRHGIVTGATGTGKTVTLQVLAESFSEAGVPVFCSDIKGDLSGLAMMGEPKDWVLKRAEQIGFSDFAFAEYPVIFWDLFGEQGHRVRTTIAEMGPLLLARLMNATEAQEGALNIAFKIADQGGLPLLDLKDLQALLNYMGEHASELSNQFGLISKASIGSLQRGLLVLEQQGAANFFGEPALDIRDIMRTTHDGRGAISVLAADKLMMNPRLYATFLLWLLSELFEELPEVGDLDKPKLVFFFDEAHLLFNDAPKVLIERVEQVVRLIRSKGVGVYFVTQNPLDVPETVLAQLGNRVQHALRAYTPREQKAVKTAAETFRPNPAFDCATAITQLGIGEALVSTLEAKGIPSMVERTLVRPPSGRVGPVSPEERKKVMNLSPVAGQYDIDVDEESAYEILMARAKKAAEAEAARKAAEEKAAEDTSAAGRWTLPGFGTGDEDEPAARRTSTRRTGGYQRETIVEAAMKSAARTVATSVGRALVRGILGSLKR</sequence>
<name>A0ABX6QNA6_9HYPH</name>